<keyword evidence="2" id="KW-1185">Reference proteome</keyword>
<sequence>METLSYVPESSKGASSSKDSTPITKSYPFHMMENNRTPTRKVSDRLPELNVDENRNVIIAHHIKVPDAERYQLTFGSFGKELDSVKNFVHGVAKDDFKGEISVSLPESDPTSCDDDDSGGKQADLIEDQARNSSLESPTSPASSESSLPKKKATVPENLVTGLIGLVRDSGRSSSPSESQQLQRDPPEMSNFLGYEAPAGYDMAYFRTSMDEPVQMQGPPSQEALTSHMANSLLATTMSLGGQAAQAQALTQIYPPVHVSHFANMMPCRQFVSPVYMSPMAVPGYSGNPAYPHPSSGNSYMLMPGAASHINAGTLKYGMRQFKPVPGSSPTGFGNFVNHVGYSVNSAGIVGNAARIDDSSRVKYKDSNLYIPNPQHSIFYHNNEASEIWIQTPRDLPGMQSGQFYNLPGQAPLMLLTFRMPVTLPSIREPLNPLAYAIS</sequence>
<proteinExistence type="predicted"/>
<gene>
    <name evidence="1" type="ORF">MLD38_030760</name>
</gene>
<organism evidence="1 2">
    <name type="scientific">Melastoma candidum</name>
    <dbReference type="NCBI Taxonomy" id="119954"/>
    <lineage>
        <taxon>Eukaryota</taxon>
        <taxon>Viridiplantae</taxon>
        <taxon>Streptophyta</taxon>
        <taxon>Embryophyta</taxon>
        <taxon>Tracheophyta</taxon>
        <taxon>Spermatophyta</taxon>
        <taxon>Magnoliopsida</taxon>
        <taxon>eudicotyledons</taxon>
        <taxon>Gunneridae</taxon>
        <taxon>Pentapetalae</taxon>
        <taxon>rosids</taxon>
        <taxon>malvids</taxon>
        <taxon>Myrtales</taxon>
        <taxon>Melastomataceae</taxon>
        <taxon>Melastomatoideae</taxon>
        <taxon>Melastomateae</taxon>
        <taxon>Melastoma</taxon>
    </lineage>
</organism>
<reference evidence="2" key="1">
    <citation type="journal article" date="2023" name="Front. Plant Sci.">
        <title>Chromosomal-level genome assembly of Melastoma candidum provides insights into trichome evolution.</title>
        <authorList>
            <person name="Zhong Y."/>
            <person name="Wu W."/>
            <person name="Sun C."/>
            <person name="Zou P."/>
            <person name="Liu Y."/>
            <person name="Dai S."/>
            <person name="Zhou R."/>
        </authorList>
    </citation>
    <scope>NUCLEOTIDE SEQUENCE [LARGE SCALE GENOMIC DNA]</scope>
</reference>
<evidence type="ECO:0000313" key="1">
    <source>
        <dbReference type="EMBL" id="KAI4325351.1"/>
    </source>
</evidence>
<dbReference type="Proteomes" id="UP001057402">
    <property type="component" value="Chromosome 9"/>
</dbReference>
<name>A0ACB9MR70_9MYRT</name>
<comment type="caution">
    <text evidence="1">The sequence shown here is derived from an EMBL/GenBank/DDBJ whole genome shotgun (WGS) entry which is preliminary data.</text>
</comment>
<protein>
    <submittedName>
        <fullName evidence="1">Uncharacterized protein</fullName>
    </submittedName>
</protein>
<dbReference type="EMBL" id="CM042888">
    <property type="protein sequence ID" value="KAI4325351.1"/>
    <property type="molecule type" value="Genomic_DNA"/>
</dbReference>
<accession>A0ACB9MR70</accession>
<evidence type="ECO:0000313" key="2">
    <source>
        <dbReference type="Proteomes" id="UP001057402"/>
    </source>
</evidence>